<accession>A0A6A3DJM0</accession>
<sequence length="196" mass="21777">MEFFASIFAVLALLSSGTVAKSNSGEETNTIDQHADAVTEGGNIVLYHGGDTPTSQNTLHDTFVKRFPKMNFTAVVDYSKYHNVRIDNQLETDTLVPDVVALQTLQDFTRWAKTGVLLPYKPANFSKIHSSLRDKNGAWLGYSIYQFSFAYNTTALDGLELPATPADLVDPRVPDNGINRMAFLKMSIHYALTHTR</sequence>
<dbReference type="Proteomes" id="UP000433483">
    <property type="component" value="Unassembled WGS sequence"/>
</dbReference>
<gene>
    <name evidence="8" type="ORF">PF001_g29997</name>
    <name evidence="7" type="ORF">PF004_g27802</name>
    <name evidence="6" type="ORF">PF005_g28728</name>
    <name evidence="5" type="ORF">PF007_g28667</name>
    <name evidence="9" type="ORF">PF008_g29915</name>
    <name evidence="3" type="ORF">PF009_g29248</name>
    <name evidence="4" type="ORF">PF011_g29418</name>
</gene>
<evidence type="ECO:0000313" key="8">
    <source>
        <dbReference type="EMBL" id="KAE9267626.1"/>
    </source>
</evidence>
<reference evidence="10 11" key="1">
    <citation type="submission" date="2018-08" db="EMBL/GenBank/DDBJ databases">
        <title>Genomic investigation of the strawberry pathogen Phytophthora fragariae indicates pathogenicity is determined by transcriptional variation in three key races.</title>
        <authorList>
            <person name="Adams T.M."/>
            <person name="Armitage A.D."/>
            <person name="Sobczyk M.K."/>
            <person name="Bates H.J."/>
            <person name="Dunwell J.M."/>
            <person name="Nellist C.F."/>
            <person name="Harrison R.J."/>
        </authorList>
    </citation>
    <scope>NUCLEOTIDE SEQUENCE [LARGE SCALE GENOMIC DNA]</scope>
    <source>
        <strain evidence="8 12">A4</strain>
        <strain evidence="7 15">BC-23</strain>
        <strain evidence="6 11">NOV-27</strain>
        <strain evidence="5 13">NOV-71</strain>
        <strain evidence="9 16">NOV-77</strain>
        <strain evidence="3 10">NOV-9</strain>
        <strain evidence="4 14">SCRP245</strain>
    </source>
</reference>
<keyword evidence="1 2" id="KW-0732">Signal</keyword>
<dbReference type="EMBL" id="QXFZ01004052">
    <property type="protein sequence ID" value="KAE9065938.1"/>
    <property type="molecule type" value="Genomic_DNA"/>
</dbReference>
<protein>
    <submittedName>
        <fullName evidence="3">Uncharacterized protein</fullName>
    </submittedName>
</protein>
<dbReference type="Gene3D" id="3.40.190.10">
    <property type="entry name" value="Periplasmic binding protein-like II"/>
    <property type="match status" value="1"/>
</dbReference>
<evidence type="ECO:0000313" key="15">
    <source>
        <dbReference type="Proteomes" id="UP000476176"/>
    </source>
</evidence>
<dbReference type="OrthoDB" id="124329at2759"/>
<dbReference type="Proteomes" id="UP000476176">
    <property type="component" value="Unassembled WGS sequence"/>
</dbReference>
<evidence type="ECO:0000313" key="10">
    <source>
        <dbReference type="Proteomes" id="UP000429523"/>
    </source>
</evidence>
<dbReference type="AlphaFoldDB" id="A0A6A3DJM0"/>
<evidence type="ECO:0000313" key="6">
    <source>
        <dbReference type="EMBL" id="KAE9167545.1"/>
    </source>
</evidence>
<evidence type="ECO:0000313" key="11">
    <source>
        <dbReference type="Proteomes" id="UP000433483"/>
    </source>
</evidence>
<evidence type="ECO:0000313" key="4">
    <source>
        <dbReference type="EMBL" id="KAE8962377.1"/>
    </source>
</evidence>
<feature type="chain" id="PRO_5036163494" evidence="2">
    <location>
        <begin position="21"/>
        <end position="196"/>
    </location>
</feature>
<dbReference type="Pfam" id="PF13343">
    <property type="entry name" value="SBP_bac_6"/>
    <property type="match status" value="1"/>
</dbReference>
<feature type="signal peptide" evidence="2">
    <location>
        <begin position="1"/>
        <end position="20"/>
    </location>
</feature>
<evidence type="ECO:0000256" key="1">
    <source>
        <dbReference type="ARBA" id="ARBA00022729"/>
    </source>
</evidence>
<evidence type="ECO:0000313" key="9">
    <source>
        <dbReference type="EMBL" id="KAE9273158.1"/>
    </source>
</evidence>
<dbReference type="PANTHER" id="PTHR30006">
    <property type="entry name" value="THIAMINE-BINDING PERIPLASMIC PROTEIN-RELATED"/>
    <property type="match status" value="1"/>
</dbReference>
<evidence type="ECO:0000313" key="16">
    <source>
        <dbReference type="Proteomes" id="UP000486351"/>
    </source>
</evidence>
<evidence type="ECO:0000313" key="3">
    <source>
        <dbReference type="EMBL" id="KAE8920456.1"/>
    </source>
</evidence>
<dbReference type="EMBL" id="QXFY01005237">
    <property type="protein sequence ID" value="KAE9273158.1"/>
    <property type="molecule type" value="Genomic_DNA"/>
</dbReference>
<evidence type="ECO:0000256" key="2">
    <source>
        <dbReference type="SAM" id="SignalP"/>
    </source>
</evidence>
<dbReference type="Proteomes" id="UP000486351">
    <property type="component" value="Unassembled WGS sequence"/>
</dbReference>
<evidence type="ECO:0000313" key="5">
    <source>
        <dbReference type="EMBL" id="KAE9065938.1"/>
    </source>
</evidence>
<evidence type="ECO:0000313" key="12">
    <source>
        <dbReference type="Proteomes" id="UP000437068"/>
    </source>
</evidence>
<dbReference type="SUPFAM" id="SSF53850">
    <property type="entry name" value="Periplasmic binding protein-like II"/>
    <property type="match status" value="1"/>
</dbReference>
<name>A0A6A3DJM0_9STRA</name>
<evidence type="ECO:0000313" key="7">
    <source>
        <dbReference type="EMBL" id="KAE9170666.1"/>
    </source>
</evidence>
<dbReference type="Proteomes" id="UP000441208">
    <property type="component" value="Unassembled WGS sequence"/>
</dbReference>
<dbReference type="EMBL" id="QXGE01005391">
    <property type="protein sequence ID" value="KAE9267626.1"/>
    <property type="molecule type" value="Genomic_DNA"/>
</dbReference>
<dbReference type="Proteomes" id="UP000437068">
    <property type="component" value="Unassembled WGS sequence"/>
</dbReference>
<organism evidence="3 10">
    <name type="scientific">Phytophthora fragariae</name>
    <dbReference type="NCBI Taxonomy" id="53985"/>
    <lineage>
        <taxon>Eukaryota</taxon>
        <taxon>Sar</taxon>
        <taxon>Stramenopiles</taxon>
        <taxon>Oomycota</taxon>
        <taxon>Peronosporomycetes</taxon>
        <taxon>Peronosporales</taxon>
        <taxon>Peronosporaceae</taxon>
        <taxon>Phytophthora</taxon>
    </lineage>
</organism>
<keyword evidence="11" id="KW-1185">Reference proteome</keyword>
<proteinExistence type="predicted"/>
<dbReference type="Proteomes" id="UP000429523">
    <property type="component" value="Unassembled WGS sequence"/>
</dbReference>
<dbReference type="PANTHER" id="PTHR30006:SF2">
    <property type="entry name" value="ABC TRANSPORTER SUBSTRATE-BINDING PROTEIN"/>
    <property type="match status" value="1"/>
</dbReference>
<dbReference type="EMBL" id="QXGF01004005">
    <property type="protein sequence ID" value="KAE8920456.1"/>
    <property type="molecule type" value="Genomic_DNA"/>
</dbReference>
<dbReference type="EMBL" id="QXGB01004099">
    <property type="protein sequence ID" value="KAE9167545.1"/>
    <property type="molecule type" value="Genomic_DNA"/>
</dbReference>
<dbReference type="EMBL" id="QXGC01004196">
    <property type="protein sequence ID" value="KAE9170666.1"/>
    <property type="molecule type" value="Genomic_DNA"/>
</dbReference>
<dbReference type="Proteomes" id="UP000460718">
    <property type="component" value="Unassembled WGS sequence"/>
</dbReference>
<evidence type="ECO:0000313" key="14">
    <source>
        <dbReference type="Proteomes" id="UP000460718"/>
    </source>
</evidence>
<comment type="caution">
    <text evidence="3">The sequence shown here is derived from an EMBL/GenBank/DDBJ whole genome shotgun (WGS) entry which is preliminary data.</text>
</comment>
<dbReference type="EMBL" id="QXFW01005329">
    <property type="protein sequence ID" value="KAE8962377.1"/>
    <property type="molecule type" value="Genomic_DNA"/>
</dbReference>
<evidence type="ECO:0000313" key="13">
    <source>
        <dbReference type="Proteomes" id="UP000441208"/>
    </source>
</evidence>